<dbReference type="Gene3D" id="1.10.3290.10">
    <property type="entry name" value="Fido-like domain"/>
    <property type="match status" value="1"/>
</dbReference>
<accession>A0A3B1AMF7</accession>
<dbReference type="PROSITE" id="PS51459">
    <property type="entry name" value="FIDO"/>
    <property type="match status" value="1"/>
</dbReference>
<dbReference type="InterPro" id="IPR036388">
    <property type="entry name" value="WH-like_DNA-bd_sf"/>
</dbReference>
<name>A0A3B1AMF7_9ZZZZ</name>
<dbReference type="PANTHER" id="PTHR13504">
    <property type="entry name" value="FIDO DOMAIN-CONTAINING PROTEIN DDB_G0283145"/>
    <property type="match status" value="1"/>
</dbReference>
<organism evidence="2">
    <name type="scientific">hydrothermal vent metagenome</name>
    <dbReference type="NCBI Taxonomy" id="652676"/>
    <lineage>
        <taxon>unclassified sequences</taxon>
        <taxon>metagenomes</taxon>
        <taxon>ecological metagenomes</taxon>
    </lineage>
</organism>
<evidence type="ECO:0000313" key="2">
    <source>
        <dbReference type="EMBL" id="VAX07126.1"/>
    </source>
</evidence>
<dbReference type="EMBL" id="UOFX01000021">
    <property type="protein sequence ID" value="VAX07126.1"/>
    <property type="molecule type" value="Genomic_DNA"/>
</dbReference>
<proteinExistence type="predicted"/>
<reference evidence="2" key="1">
    <citation type="submission" date="2018-06" db="EMBL/GenBank/DDBJ databases">
        <authorList>
            <person name="Zhirakovskaya E."/>
        </authorList>
    </citation>
    <scope>NUCLEOTIDE SEQUENCE</scope>
</reference>
<gene>
    <name evidence="2" type="ORF">MNBD_GAMMA26-1414</name>
</gene>
<evidence type="ECO:0000259" key="1">
    <source>
        <dbReference type="PROSITE" id="PS51459"/>
    </source>
</evidence>
<dbReference type="InterPro" id="IPR036597">
    <property type="entry name" value="Fido-like_dom_sf"/>
</dbReference>
<dbReference type="Gene3D" id="1.10.10.10">
    <property type="entry name" value="Winged helix-like DNA-binding domain superfamily/Winged helix DNA-binding domain"/>
    <property type="match status" value="1"/>
</dbReference>
<feature type="domain" description="Fido" evidence="1">
    <location>
        <begin position="104"/>
        <end position="261"/>
    </location>
</feature>
<protein>
    <recommendedName>
        <fullName evidence="1">Fido domain-containing protein</fullName>
    </recommendedName>
</protein>
<dbReference type="InterPro" id="IPR040198">
    <property type="entry name" value="Fido_containing"/>
</dbReference>
<sequence>MIWSPQYTISNKLLLTIREIGESIGEIKAQNLTHATLAKLELNARELSSYASTSIEGNPLPLTDVKRLLKSRKESIRDTEREVLNYNNTLQTLYKSVSQDRFKLSVKTLEHVQGLVVNGLMDNLSHCGALRQDPVIIRNPHKIDEVVFIPPDAKDVRQLTKELMDFVNENVGKIDPVILAGVFHRQNVIIHPFIDGNGRTTRLLTTAILGKTGLDLFEIFSFEDYYNRNITRYFKAVGLEGDYYDLKEKIDFSAWLEYFAEGILDELRRIIKILPEQLNTKPRLEPNHQQILDYIHERGSITQREYGAISDRSLASRKLDFEKLVQLNLIESKGIGRGTYYVLVSS</sequence>
<dbReference type="Pfam" id="PF02661">
    <property type="entry name" value="Fic"/>
    <property type="match status" value="1"/>
</dbReference>
<dbReference type="SUPFAM" id="SSF140931">
    <property type="entry name" value="Fic-like"/>
    <property type="match status" value="1"/>
</dbReference>
<dbReference type="AlphaFoldDB" id="A0A3B1AMF7"/>
<dbReference type="PANTHER" id="PTHR13504:SF38">
    <property type="entry name" value="FIDO DOMAIN-CONTAINING PROTEIN"/>
    <property type="match status" value="1"/>
</dbReference>
<dbReference type="InterPro" id="IPR003812">
    <property type="entry name" value="Fido"/>
</dbReference>